<dbReference type="Proteomes" id="UP000324996">
    <property type="component" value="Unassembled WGS sequence"/>
</dbReference>
<comment type="caution">
    <text evidence="3">The sequence shown here is derived from an EMBL/GenBank/DDBJ whole genome shotgun (WGS) entry which is preliminary data.</text>
</comment>
<dbReference type="InterPro" id="IPR038591">
    <property type="entry name" value="NolW-like_sf"/>
</dbReference>
<dbReference type="RefSeq" id="WP_150007138.1">
    <property type="nucleotide sequence ID" value="NZ_BKCN01000010.1"/>
</dbReference>
<accession>A0A5A7NA07</accession>
<evidence type="ECO:0000313" key="3">
    <source>
        <dbReference type="EMBL" id="GER04475.1"/>
    </source>
</evidence>
<evidence type="ECO:0000259" key="2">
    <source>
        <dbReference type="Pfam" id="PF03958"/>
    </source>
</evidence>
<reference evidence="3 4" key="1">
    <citation type="submission" date="2019-09" db="EMBL/GenBank/DDBJ databases">
        <title>NBRP : Genome information of microbial organism related human and environment.</title>
        <authorList>
            <person name="Hattori M."/>
            <person name="Oshima K."/>
            <person name="Inaba H."/>
            <person name="Suda W."/>
            <person name="Sakamoto M."/>
            <person name="Iino T."/>
            <person name="Kitahara M."/>
            <person name="Oshida Y."/>
            <person name="Iida T."/>
            <person name="Kudo T."/>
            <person name="Itoh T."/>
            <person name="Ohkuma M."/>
        </authorList>
    </citation>
    <scope>NUCLEOTIDE SEQUENCE [LARGE SCALE GENOMIC DNA]</scope>
    <source>
        <strain evidence="3 4">Q-1</strain>
    </source>
</reference>
<feature type="compositionally biased region" description="Low complexity" evidence="1">
    <location>
        <begin position="27"/>
        <end position="43"/>
    </location>
</feature>
<name>A0A5A7NA07_9PROT</name>
<dbReference type="InterPro" id="IPR050810">
    <property type="entry name" value="Bact_Secretion_Sys_Channel"/>
</dbReference>
<dbReference type="PANTHER" id="PTHR30332:SF25">
    <property type="entry name" value="SECRETIN XPSD"/>
    <property type="match status" value="1"/>
</dbReference>
<gene>
    <name evidence="3" type="ORF">JCM17846_21570</name>
</gene>
<protein>
    <recommendedName>
        <fullName evidence="2">NolW-like domain-containing protein</fullName>
    </recommendedName>
</protein>
<keyword evidence="4" id="KW-1185">Reference proteome</keyword>
<evidence type="ECO:0000256" key="1">
    <source>
        <dbReference type="SAM" id="MobiDB-lite"/>
    </source>
</evidence>
<dbReference type="GO" id="GO:0009306">
    <property type="term" value="P:protein secretion"/>
    <property type="evidence" value="ECO:0007669"/>
    <property type="project" value="TreeGrafter"/>
</dbReference>
<evidence type="ECO:0000313" key="4">
    <source>
        <dbReference type="Proteomes" id="UP000324996"/>
    </source>
</evidence>
<dbReference type="AlphaFoldDB" id="A0A5A7NA07"/>
<dbReference type="Gene3D" id="3.30.1370.120">
    <property type="match status" value="1"/>
</dbReference>
<feature type="region of interest" description="Disordered" evidence="1">
    <location>
        <begin position="17"/>
        <end position="47"/>
    </location>
</feature>
<organism evidence="3 4">
    <name type="scientific">Iodidimonas nitroreducens</name>
    <dbReference type="NCBI Taxonomy" id="1236968"/>
    <lineage>
        <taxon>Bacteria</taxon>
        <taxon>Pseudomonadati</taxon>
        <taxon>Pseudomonadota</taxon>
        <taxon>Alphaproteobacteria</taxon>
        <taxon>Iodidimonadales</taxon>
        <taxon>Iodidimonadaceae</taxon>
        <taxon>Iodidimonas</taxon>
    </lineage>
</organism>
<sequence>MQNTDAASIAETANAVLSNRGGRLPGAETTSAPNAANASNGGTQSASQGEIVVDPLGNRLIFSGSASDYQRLLQLLRRLDQPTPEVLIEVTVAEVTLTDETQYGVEFFVDSVGGSGADVSFGTDGGLGLSASGFNLGFLSGDVSAALNAFAQNQQVNVLSTPRLVARSGGGGQYSGGHRCAGDYLAGGIRSAKRGWHAGCLAIRAVQIHRCAA</sequence>
<dbReference type="InterPro" id="IPR005644">
    <property type="entry name" value="NolW-like"/>
</dbReference>
<feature type="domain" description="NolW-like" evidence="2">
    <location>
        <begin position="2"/>
        <end position="84"/>
    </location>
</feature>
<dbReference type="Pfam" id="PF03958">
    <property type="entry name" value="Secretin_N"/>
    <property type="match status" value="1"/>
</dbReference>
<dbReference type="PANTHER" id="PTHR30332">
    <property type="entry name" value="PROBABLE GENERAL SECRETION PATHWAY PROTEIN D"/>
    <property type="match status" value="1"/>
</dbReference>
<dbReference type="EMBL" id="BKCN01000010">
    <property type="protein sequence ID" value="GER04475.1"/>
    <property type="molecule type" value="Genomic_DNA"/>
</dbReference>
<dbReference type="GO" id="GO:0015627">
    <property type="term" value="C:type II protein secretion system complex"/>
    <property type="evidence" value="ECO:0007669"/>
    <property type="project" value="TreeGrafter"/>
</dbReference>
<proteinExistence type="predicted"/>